<feature type="coiled-coil region" evidence="1">
    <location>
        <begin position="49"/>
        <end position="90"/>
    </location>
</feature>
<keyword evidence="2" id="KW-0812">Transmembrane</keyword>
<evidence type="ECO:0000256" key="2">
    <source>
        <dbReference type="SAM" id="Phobius"/>
    </source>
</evidence>
<protein>
    <recommendedName>
        <fullName evidence="5">DUF1640 domain-containing protein</fullName>
    </recommendedName>
</protein>
<proteinExistence type="predicted"/>
<dbReference type="Proteomes" id="UP000677244">
    <property type="component" value="Unassembled WGS sequence"/>
</dbReference>
<gene>
    <name evidence="3" type="ORF">J7I42_18645</name>
</gene>
<dbReference type="EMBL" id="JAGHKO010000004">
    <property type="protein sequence ID" value="MBO9202311.1"/>
    <property type="molecule type" value="Genomic_DNA"/>
</dbReference>
<keyword evidence="2" id="KW-1133">Transmembrane helix</keyword>
<keyword evidence="4" id="KW-1185">Reference proteome</keyword>
<keyword evidence="1" id="KW-0175">Coiled coil</keyword>
<accession>A0ABS3YWJ8</accession>
<evidence type="ECO:0000313" key="4">
    <source>
        <dbReference type="Proteomes" id="UP000677244"/>
    </source>
</evidence>
<feature type="transmembrane region" description="Helical" evidence="2">
    <location>
        <begin position="92"/>
        <end position="111"/>
    </location>
</feature>
<comment type="caution">
    <text evidence="3">The sequence shown here is derived from an EMBL/GenBank/DDBJ whole genome shotgun (WGS) entry which is preliminary data.</text>
</comment>
<organism evidence="3 4">
    <name type="scientific">Niastella soli</name>
    <dbReference type="NCBI Taxonomy" id="2821487"/>
    <lineage>
        <taxon>Bacteria</taxon>
        <taxon>Pseudomonadati</taxon>
        <taxon>Bacteroidota</taxon>
        <taxon>Chitinophagia</taxon>
        <taxon>Chitinophagales</taxon>
        <taxon>Chitinophagaceae</taxon>
        <taxon>Niastella</taxon>
    </lineage>
</organism>
<dbReference type="RefSeq" id="WP_209140357.1">
    <property type="nucleotide sequence ID" value="NZ_JAGHKO010000004.1"/>
</dbReference>
<sequence>MVTASQTLKIYELFNKHFKNGEDANVLVQEIEGMIDCKFEVERDRLATKSDLHNAVNEVRKDVNEVKKEMNEVKKEINRVEVRMEQGFKEQLKWIIGMMMGLAGLLVTIIFKLK</sequence>
<name>A0ABS3YWJ8_9BACT</name>
<reference evidence="3 4" key="1">
    <citation type="submission" date="2021-03" db="EMBL/GenBank/DDBJ databases">
        <title>Assistant Professor.</title>
        <authorList>
            <person name="Huq M.A."/>
        </authorList>
    </citation>
    <scope>NUCLEOTIDE SEQUENCE [LARGE SCALE GENOMIC DNA]</scope>
    <source>
        <strain evidence="3 4">MAH-29</strain>
    </source>
</reference>
<keyword evidence="2" id="KW-0472">Membrane</keyword>
<evidence type="ECO:0008006" key="5">
    <source>
        <dbReference type="Google" id="ProtNLM"/>
    </source>
</evidence>
<evidence type="ECO:0000256" key="1">
    <source>
        <dbReference type="SAM" id="Coils"/>
    </source>
</evidence>
<evidence type="ECO:0000313" key="3">
    <source>
        <dbReference type="EMBL" id="MBO9202311.1"/>
    </source>
</evidence>